<keyword evidence="5" id="KW-1185">Reference proteome</keyword>
<dbReference type="InterPro" id="IPR001254">
    <property type="entry name" value="Trypsin_dom"/>
</dbReference>
<dbReference type="EMBL" id="VVIM01000002">
    <property type="protein sequence ID" value="KAB0801689.1"/>
    <property type="molecule type" value="Genomic_DNA"/>
</dbReference>
<dbReference type="PROSITE" id="PS50240">
    <property type="entry name" value="TRYPSIN_DOM"/>
    <property type="match status" value="1"/>
</dbReference>
<dbReference type="InterPro" id="IPR001314">
    <property type="entry name" value="Peptidase_S1A"/>
</dbReference>
<name>A0A5N4AWH5_PHOPY</name>
<dbReference type="FunFam" id="2.40.10.10:FF:000002">
    <property type="entry name" value="Transmembrane protease serine"/>
    <property type="match status" value="1"/>
</dbReference>
<dbReference type="CDD" id="cd00190">
    <property type="entry name" value="Tryp_SPc"/>
    <property type="match status" value="1"/>
</dbReference>
<dbReference type="AlphaFoldDB" id="A0A5N4AWH5"/>
<dbReference type="PANTHER" id="PTHR24258">
    <property type="entry name" value="SERINE PROTEASE-RELATED"/>
    <property type="match status" value="1"/>
</dbReference>
<sequence length="201" mass="22494">MTGEPRYVRIGELQLDTNRDDAQIQDFTISQLIRHPDYKPPSQYNDIALLKLNRKVRLNSYARPACLHTNMNIPVLKAVASGWGKVGFSSDVSKHLLKVTLEFFTNPECNSTYRNNIGMRLRNGIMETTQVCAGHHTEAKDTCQGDSGGPLQIVNPDPNIYCMYSIVGVTSFGKACGVANLPGVYTRVSNYVDWIEKIVWP</sequence>
<dbReference type="InterPro" id="IPR033116">
    <property type="entry name" value="TRYPSIN_SER"/>
</dbReference>
<dbReference type="SUPFAM" id="SSF50494">
    <property type="entry name" value="Trypsin-like serine proteases"/>
    <property type="match status" value="1"/>
</dbReference>
<evidence type="ECO:0000256" key="1">
    <source>
        <dbReference type="ARBA" id="ARBA00023157"/>
    </source>
</evidence>
<dbReference type="PRINTS" id="PR00722">
    <property type="entry name" value="CHYMOTRYPSIN"/>
</dbReference>
<reference evidence="4 5" key="1">
    <citation type="journal article" date="2018" name="Elife">
        <title>Firefly genomes illuminate parallel origins of bioluminescence in beetles.</title>
        <authorList>
            <person name="Fallon T.R."/>
            <person name="Lower S.E."/>
            <person name="Chang C.H."/>
            <person name="Bessho-Uehara M."/>
            <person name="Martin G.J."/>
            <person name="Bewick A.J."/>
            <person name="Behringer M."/>
            <person name="Debat H.J."/>
            <person name="Wong I."/>
            <person name="Day J.C."/>
            <person name="Suvorov A."/>
            <person name="Silva C.J."/>
            <person name="Stanger-Hall K.F."/>
            <person name="Hall D.W."/>
            <person name="Schmitz R.J."/>
            <person name="Nelson D.R."/>
            <person name="Lewis S.M."/>
            <person name="Shigenobu S."/>
            <person name="Bybee S.M."/>
            <person name="Larracuente A.M."/>
            <person name="Oba Y."/>
            <person name="Weng J.K."/>
        </authorList>
    </citation>
    <scope>NUCLEOTIDE SEQUENCE [LARGE SCALE GENOMIC DNA]</scope>
    <source>
        <strain evidence="4">1611_PpyrPB1</strain>
        <tissue evidence="4">Whole body</tissue>
    </source>
</reference>
<organism evidence="4 5">
    <name type="scientific">Photinus pyralis</name>
    <name type="common">Common eastern firefly</name>
    <name type="synonym">Lampyris pyralis</name>
    <dbReference type="NCBI Taxonomy" id="7054"/>
    <lineage>
        <taxon>Eukaryota</taxon>
        <taxon>Metazoa</taxon>
        <taxon>Ecdysozoa</taxon>
        <taxon>Arthropoda</taxon>
        <taxon>Hexapoda</taxon>
        <taxon>Insecta</taxon>
        <taxon>Pterygota</taxon>
        <taxon>Neoptera</taxon>
        <taxon>Endopterygota</taxon>
        <taxon>Coleoptera</taxon>
        <taxon>Polyphaga</taxon>
        <taxon>Elateriformia</taxon>
        <taxon>Elateroidea</taxon>
        <taxon>Lampyridae</taxon>
        <taxon>Lampyrinae</taxon>
        <taxon>Photinus</taxon>
    </lineage>
</organism>
<dbReference type="GO" id="GO:0006508">
    <property type="term" value="P:proteolysis"/>
    <property type="evidence" value="ECO:0007669"/>
    <property type="project" value="InterPro"/>
</dbReference>
<dbReference type="InterPro" id="IPR009003">
    <property type="entry name" value="Peptidase_S1_PA"/>
</dbReference>
<dbReference type="PROSITE" id="PS00135">
    <property type="entry name" value="TRYPSIN_SER"/>
    <property type="match status" value="1"/>
</dbReference>
<evidence type="ECO:0000256" key="2">
    <source>
        <dbReference type="ARBA" id="ARBA00024195"/>
    </source>
</evidence>
<dbReference type="SMART" id="SM00020">
    <property type="entry name" value="Tryp_SPc"/>
    <property type="match status" value="1"/>
</dbReference>
<dbReference type="Gene3D" id="2.40.10.10">
    <property type="entry name" value="Trypsin-like serine proteases"/>
    <property type="match status" value="2"/>
</dbReference>
<protein>
    <recommendedName>
        <fullName evidence="3">Peptidase S1 domain-containing protein</fullName>
    </recommendedName>
</protein>
<accession>A0A5N4AWH5</accession>
<feature type="domain" description="Peptidase S1" evidence="3">
    <location>
        <begin position="1"/>
        <end position="200"/>
    </location>
</feature>
<dbReference type="InParanoid" id="A0A5N4AWH5"/>
<dbReference type="InterPro" id="IPR043504">
    <property type="entry name" value="Peptidase_S1_PA_chymotrypsin"/>
</dbReference>
<comment type="similarity">
    <text evidence="2">Belongs to the peptidase S1 family. CLIP subfamily.</text>
</comment>
<dbReference type="Proteomes" id="UP000327044">
    <property type="component" value="Unassembled WGS sequence"/>
</dbReference>
<evidence type="ECO:0000313" key="5">
    <source>
        <dbReference type="Proteomes" id="UP000327044"/>
    </source>
</evidence>
<dbReference type="Pfam" id="PF00089">
    <property type="entry name" value="Trypsin"/>
    <property type="match status" value="1"/>
</dbReference>
<evidence type="ECO:0000259" key="3">
    <source>
        <dbReference type="PROSITE" id="PS50240"/>
    </source>
</evidence>
<evidence type="ECO:0000313" key="4">
    <source>
        <dbReference type="EMBL" id="KAB0801689.1"/>
    </source>
</evidence>
<comment type="caution">
    <text evidence="4">The sequence shown here is derived from an EMBL/GenBank/DDBJ whole genome shotgun (WGS) entry which is preliminary data.</text>
</comment>
<keyword evidence="1" id="KW-1015">Disulfide bond</keyword>
<proteinExistence type="inferred from homology"/>
<dbReference type="PANTHER" id="PTHR24258:SF136">
    <property type="entry name" value="GH06673P-RELATED"/>
    <property type="match status" value="1"/>
</dbReference>
<gene>
    <name evidence="4" type="ORF">PPYR_03875</name>
</gene>
<dbReference type="GO" id="GO:0004252">
    <property type="term" value="F:serine-type endopeptidase activity"/>
    <property type="evidence" value="ECO:0007669"/>
    <property type="project" value="InterPro"/>
</dbReference>